<dbReference type="PATRIC" id="fig|43678.3.peg.247"/>
<dbReference type="STRING" id="43678.OJAG_02340"/>
<dbReference type="OrthoDB" id="9148135at2"/>
<name>A0A163T3P5_9CELL</name>
<dbReference type="EMBL" id="LRIE01000030">
    <property type="protein sequence ID" value="KZM37064.1"/>
    <property type="molecule type" value="Genomic_DNA"/>
</dbReference>
<dbReference type="AlphaFoldDB" id="A0A163T3P5"/>
<dbReference type="InterPro" id="IPR009351">
    <property type="entry name" value="AlkZ-like"/>
</dbReference>
<organism evidence="1 2">
    <name type="scientific">Oerskovia enterophila</name>
    <dbReference type="NCBI Taxonomy" id="43678"/>
    <lineage>
        <taxon>Bacteria</taxon>
        <taxon>Bacillati</taxon>
        <taxon>Actinomycetota</taxon>
        <taxon>Actinomycetes</taxon>
        <taxon>Micrococcales</taxon>
        <taxon>Cellulomonadaceae</taxon>
        <taxon>Oerskovia</taxon>
    </lineage>
</organism>
<evidence type="ECO:0000313" key="1">
    <source>
        <dbReference type="EMBL" id="KZM37064.1"/>
    </source>
</evidence>
<dbReference type="RefSeq" id="WP_068706754.1">
    <property type="nucleotide sequence ID" value="NZ_LRIE01000030.1"/>
</dbReference>
<reference evidence="1 2" key="1">
    <citation type="submission" date="2016-01" db="EMBL/GenBank/DDBJ databases">
        <title>Genome sequence of Oerskovia enterophila VJag, an agar and cellulose degrading bacterium.</title>
        <authorList>
            <person name="Poehlein A."/>
            <person name="Jag V."/>
            <person name="Bengelsdorf F."/>
            <person name="Duerre P."/>
            <person name="Daniel R."/>
        </authorList>
    </citation>
    <scope>NUCLEOTIDE SEQUENCE [LARGE SCALE GENOMIC DNA]</scope>
    <source>
        <strain evidence="1 2">VJag</strain>
    </source>
</reference>
<evidence type="ECO:0008006" key="3">
    <source>
        <dbReference type="Google" id="ProtNLM"/>
    </source>
</evidence>
<dbReference type="Proteomes" id="UP000076447">
    <property type="component" value="Unassembled WGS sequence"/>
</dbReference>
<comment type="caution">
    <text evidence="1">The sequence shown here is derived from an EMBL/GenBank/DDBJ whole genome shotgun (WGS) entry which is preliminary data.</text>
</comment>
<accession>A0A163T3P5</accession>
<dbReference type="PANTHER" id="PTHR38479">
    <property type="entry name" value="LMO0824 PROTEIN"/>
    <property type="match status" value="1"/>
</dbReference>
<dbReference type="PANTHER" id="PTHR38479:SF2">
    <property type="entry name" value="WINGED HELIX DNA-BINDING DOMAIN-CONTAINING PROTEIN"/>
    <property type="match status" value="1"/>
</dbReference>
<dbReference type="Pfam" id="PF06224">
    <property type="entry name" value="AlkZ-like"/>
    <property type="match status" value="1"/>
</dbReference>
<protein>
    <recommendedName>
        <fullName evidence="3">Winged helix DNA-binding domain-containing protein</fullName>
    </recommendedName>
</protein>
<sequence>MRISDDQRRARLVAHQLDLGAAGPAPESTVEGVVDRLVALHATDAPSVYLSVLARVPELRIEDVQAAMYDRRTLVRVLAMRRTLFVVARDMVPVVHAGASAAVGRRLRARLLKELATLPMDPPVEDAEAFLAAAEEQVHDALAQHGPLTGAQLSAQAPALRTAFLPTTTKSWDVRRSLTSPLLSLLSAEGRIVRGEPTGGWSSNRFLWRPVEDWLPGGIPEVDEAEARVRLAQVWLEAFGPATLADLQWWTGWNLGQTRDAVATLDLREVELAGLGAGVVLRSTELPTGPGLGAAAGHVALLPSLDPTAMGWKHRDWYLGPHREQLFDSAGNIGATVWWEGRIVGAWAVRTDGEVVSRLLEDVGTEGAAAVGAEAQRIGSLLGGGGVTASFPTPLYRELRG</sequence>
<proteinExistence type="predicted"/>
<gene>
    <name evidence="1" type="ORF">OJAG_02340</name>
</gene>
<evidence type="ECO:0000313" key="2">
    <source>
        <dbReference type="Proteomes" id="UP000076447"/>
    </source>
</evidence>